<comment type="subcellular location">
    <subcellularLocation>
        <location evidence="1">Membrane</location>
    </subcellularLocation>
</comment>
<name>A0A9N8H2K6_9STRA</name>
<dbReference type="EMBL" id="CAICTM010000066">
    <property type="protein sequence ID" value="CAB9499718.1"/>
    <property type="molecule type" value="Genomic_DNA"/>
</dbReference>
<feature type="chain" id="PRO_5040305578" evidence="4">
    <location>
        <begin position="23"/>
        <end position="213"/>
    </location>
</feature>
<evidence type="ECO:0000313" key="5">
    <source>
        <dbReference type="EMBL" id="CAB9499718.1"/>
    </source>
</evidence>
<dbReference type="Proteomes" id="UP001153069">
    <property type="component" value="Unassembled WGS sequence"/>
</dbReference>
<dbReference type="Gene3D" id="1.20.120.290">
    <property type="entry name" value="Oxygen-evolving enhancer protein 3 (PsbQ), four-helix up-down bundle"/>
    <property type="match status" value="1"/>
</dbReference>
<dbReference type="AlphaFoldDB" id="A0A9N8H2K6"/>
<accession>A0A9N8H2K6</accession>
<dbReference type="GO" id="GO:0009523">
    <property type="term" value="C:photosystem II"/>
    <property type="evidence" value="ECO:0007669"/>
    <property type="project" value="InterPro"/>
</dbReference>
<gene>
    <name evidence="5" type="ORF">SEMRO_67_G037650.1</name>
</gene>
<dbReference type="InterPro" id="IPR008797">
    <property type="entry name" value="PSII_PsbQ"/>
</dbReference>
<dbReference type="SUPFAM" id="SSF101112">
    <property type="entry name" value="Oxygen-evolving enhancer protein 3"/>
    <property type="match status" value="1"/>
</dbReference>
<keyword evidence="2" id="KW-0793">Thylakoid</keyword>
<dbReference type="GO" id="GO:0005509">
    <property type="term" value="F:calcium ion binding"/>
    <property type="evidence" value="ECO:0007669"/>
    <property type="project" value="InterPro"/>
</dbReference>
<organism evidence="5 6">
    <name type="scientific">Seminavis robusta</name>
    <dbReference type="NCBI Taxonomy" id="568900"/>
    <lineage>
        <taxon>Eukaryota</taxon>
        <taxon>Sar</taxon>
        <taxon>Stramenopiles</taxon>
        <taxon>Ochrophyta</taxon>
        <taxon>Bacillariophyta</taxon>
        <taxon>Bacillariophyceae</taxon>
        <taxon>Bacillariophycidae</taxon>
        <taxon>Naviculales</taxon>
        <taxon>Naviculaceae</taxon>
        <taxon>Seminavis</taxon>
    </lineage>
</organism>
<dbReference type="OrthoDB" id="45941at2759"/>
<evidence type="ECO:0000256" key="1">
    <source>
        <dbReference type="ARBA" id="ARBA00004370"/>
    </source>
</evidence>
<keyword evidence="3" id="KW-0472">Membrane</keyword>
<comment type="caution">
    <text evidence="5">The sequence shown here is derived from an EMBL/GenBank/DDBJ whole genome shotgun (WGS) entry which is preliminary data.</text>
</comment>
<sequence>MGFQQLSTLLIVLLLQLGQALSFGFMECRSVPVSQSTVEHSSHPHDASLFQDRRAFLQASATLLVAISAGQPQPVSASNGEMANLELPSYIEFLMEKNAMADPDAFLYKRPDPKTQLTRLLDATKRLEDIPALAADKKWSQVQGILTGPLGTLAQTLNMIAKESSPEVQVKAKKVKETIFNISMAASKKSEAEVVAKTKAAKADLEAFVRAAF</sequence>
<evidence type="ECO:0000313" key="6">
    <source>
        <dbReference type="Proteomes" id="UP001153069"/>
    </source>
</evidence>
<keyword evidence="4" id="KW-0732">Signal</keyword>
<dbReference type="GO" id="GO:0015979">
    <property type="term" value="P:photosynthesis"/>
    <property type="evidence" value="ECO:0007669"/>
    <property type="project" value="InterPro"/>
</dbReference>
<evidence type="ECO:0000256" key="2">
    <source>
        <dbReference type="ARBA" id="ARBA00023078"/>
    </source>
</evidence>
<dbReference type="InterPro" id="IPR023222">
    <property type="entry name" value="PsbQ-like_dom_sf"/>
</dbReference>
<proteinExistence type="predicted"/>
<dbReference type="GO" id="GO:0019898">
    <property type="term" value="C:extrinsic component of membrane"/>
    <property type="evidence" value="ECO:0007669"/>
    <property type="project" value="InterPro"/>
</dbReference>
<evidence type="ECO:0000256" key="4">
    <source>
        <dbReference type="SAM" id="SignalP"/>
    </source>
</evidence>
<dbReference type="Pfam" id="PF05757">
    <property type="entry name" value="PsbQ"/>
    <property type="match status" value="1"/>
</dbReference>
<keyword evidence="6" id="KW-1185">Reference proteome</keyword>
<protein>
    <submittedName>
        <fullName evidence="5">Uncharacterized protein</fullName>
    </submittedName>
</protein>
<reference evidence="5" key="1">
    <citation type="submission" date="2020-06" db="EMBL/GenBank/DDBJ databases">
        <authorList>
            <consortium name="Plant Systems Biology data submission"/>
        </authorList>
    </citation>
    <scope>NUCLEOTIDE SEQUENCE</scope>
    <source>
        <strain evidence="5">D6</strain>
    </source>
</reference>
<feature type="signal peptide" evidence="4">
    <location>
        <begin position="1"/>
        <end position="22"/>
    </location>
</feature>
<evidence type="ECO:0000256" key="3">
    <source>
        <dbReference type="ARBA" id="ARBA00023136"/>
    </source>
</evidence>